<comment type="caution">
    <text evidence="3">The sequence shown here is derived from an EMBL/GenBank/DDBJ whole genome shotgun (WGS) entry which is preliminary data.</text>
</comment>
<dbReference type="GO" id="GO:0050482">
    <property type="term" value="P:arachidonate secretion"/>
    <property type="evidence" value="ECO:0007669"/>
    <property type="project" value="InterPro"/>
</dbReference>
<organism evidence="3 4">
    <name type="scientific">Streptomyces minutiscleroticus</name>
    <dbReference type="NCBI Taxonomy" id="68238"/>
    <lineage>
        <taxon>Bacteria</taxon>
        <taxon>Bacillati</taxon>
        <taxon>Actinomycetota</taxon>
        <taxon>Actinomycetes</taxon>
        <taxon>Kitasatosporales</taxon>
        <taxon>Streptomycetaceae</taxon>
        <taxon>Streptomyces</taxon>
    </lineage>
</organism>
<dbReference type="SUPFAM" id="SSF48619">
    <property type="entry name" value="Phospholipase A2, PLA2"/>
    <property type="match status" value="1"/>
</dbReference>
<dbReference type="InterPro" id="IPR036444">
    <property type="entry name" value="PLipase_A2_dom_sf"/>
</dbReference>
<name>A0A918KJN0_9ACTN</name>
<evidence type="ECO:0008006" key="5">
    <source>
        <dbReference type="Google" id="ProtNLM"/>
    </source>
</evidence>
<evidence type="ECO:0000313" key="4">
    <source>
        <dbReference type="Proteomes" id="UP000619244"/>
    </source>
</evidence>
<dbReference type="Gene3D" id="2.180.10.10">
    <property type="entry name" value="RHS repeat-associated core"/>
    <property type="match status" value="1"/>
</dbReference>
<evidence type="ECO:0000256" key="1">
    <source>
        <dbReference type="SAM" id="MobiDB-lite"/>
    </source>
</evidence>
<reference evidence="3" key="1">
    <citation type="journal article" date="2014" name="Int. J. Syst. Evol. Microbiol.">
        <title>Complete genome sequence of Corynebacterium casei LMG S-19264T (=DSM 44701T), isolated from a smear-ripened cheese.</title>
        <authorList>
            <consortium name="US DOE Joint Genome Institute (JGI-PGF)"/>
            <person name="Walter F."/>
            <person name="Albersmeier A."/>
            <person name="Kalinowski J."/>
            <person name="Ruckert C."/>
        </authorList>
    </citation>
    <scope>NUCLEOTIDE SEQUENCE</scope>
    <source>
        <strain evidence="3">JCM 4790</strain>
    </source>
</reference>
<dbReference type="EMBL" id="BMVU01000005">
    <property type="protein sequence ID" value="GGX65726.1"/>
    <property type="molecule type" value="Genomic_DNA"/>
</dbReference>
<dbReference type="Pfam" id="PF09056">
    <property type="entry name" value="Phospholip_A2_3"/>
    <property type="match status" value="1"/>
</dbReference>
<evidence type="ECO:0000313" key="3">
    <source>
        <dbReference type="EMBL" id="GGX65726.1"/>
    </source>
</evidence>
<reference evidence="3" key="2">
    <citation type="submission" date="2020-09" db="EMBL/GenBank/DDBJ databases">
        <authorList>
            <person name="Sun Q."/>
            <person name="Ohkuma M."/>
        </authorList>
    </citation>
    <scope>NUCLEOTIDE SEQUENCE</scope>
    <source>
        <strain evidence="3">JCM 4790</strain>
    </source>
</reference>
<feature type="region of interest" description="Disordered" evidence="1">
    <location>
        <begin position="343"/>
        <end position="397"/>
    </location>
</feature>
<feature type="chain" id="PRO_5036782017" description="Phospholipase" evidence="2">
    <location>
        <begin position="26"/>
        <end position="538"/>
    </location>
</feature>
<evidence type="ECO:0000256" key="2">
    <source>
        <dbReference type="SAM" id="SignalP"/>
    </source>
</evidence>
<feature type="signal peptide" evidence="2">
    <location>
        <begin position="1"/>
        <end position="25"/>
    </location>
</feature>
<accession>A0A918KJN0</accession>
<protein>
    <recommendedName>
        <fullName evidence="5">Phospholipase</fullName>
    </recommendedName>
</protein>
<dbReference type="Proteomes" id="UP000619244">
    <property type="component" value="Unassembled WGS sequence"/>
</dbReference>
<keyword evidence="4" id="KW-1185">Reference proteome</keyword>
<proteinExistence type="predicted"/>
<dbReference type="GO" id="GO:0004623">
    <property type="term" value="F:phospholipase A2 activity"/>
    <property type="evidence" value="ECO:0007669"/>
    <property type="project" value="InterPro"/>
</dbReference>
<dbReference type="GO" id="GO:0006644">
    <property type="term" value="P:phospholipid metabolic process"/>
    <property type="evidence" value="ECO:0007669"/>
    <property type="project" value="InterPro"/>
</dbReference>
<sequence>MRRTALPVVVVLGISLMLPQHQALAAETIDQPLAEGTTQDVGPGQYLSETRSFEVTETDVPGILLNRRHSVRAGADGVASPEDAPDTRADMGVFGPSWEAEFVGGQLNRKLEQRDNTILVTDLGVNETLQYKLRSSVDYPSGGGVKKYATSDGSQLTETSRWNEAKGALETSVMEVIGVDLATTAEGDDAFTDASGAPIPAADLKPTYKWEQAGTGVDTWRVTSVGSNIYATDVEYDARGRVAEITNPAFGEKPETSTTVTYANATTATSSSAGDYAGQVKEITVTEGATTQTLARYAYDSSGLLRIVTNPAESGDPQATYAYDSTDRLSDVTSTTNGSWHLDFPAGSALPGATPTGEAVPTPGAAVEGDAPSPDSTLTDPPAASEFVDDDLSGPQSYPSKCSTATSWMYYTKSGCTTKVAHYGWHSPSWKKLPNGTKVRGINHDHCTSAPDRPLGYDFRPACDQHDYGYGTIGNSYKGYYKYLSRNKGLNVDGVFWTSLYTKTCNGYFFKSPCRSTANLYYAAVTVFGRAKNGAKAT</sequence>
<dbReference type="AlphaFoldDB" id="A0A918KJN0"/>
<keyword evidence="2" id="KW-0732">Signal</keyword>
<dbReference type="Gene3D" id="1.20.90.10">
    <property type="entry name" value="Phospholipase A2 domain"/>
    <property type="match status" value="1"/>
</dbReference>
<dbReference type="InterPro" id="IPR015141">
    <property type="entry name" value="PLipase_A2_prok/fun"/>
</dbReference>
<gene>
    <name evidence="3" type="ORF">GCM10010358_20160</name>
</gene>